<evidence type="ECO:0000256" key="4">
    <source>
        <dbReference type="ARBA" id="ARBA00022679"/>
    </source>
</evidence>
<keyword evidence="6" id="KW-0443">Lipid metabolism</keyword>
<dbReference type="EMBL" id="JAPFFF010000020">
    <property type="protein sequence ID" value="KAK8857750.1"/>
    <property type="molecule type" value="Genomic_DNA"/>
</dbReference>
<comment type="similarity">
    <text evidence="2">Belongs to the cytidylyltransferase family.</text>
</comment>
<comment type="caution">
    <text evidence="13">The sequence shown here is derived from an EMBL/GenBank/DDBJ whole genome shotgun (WGS) entry which is preliminary data.</text>
</comment>
<keyword evidence="14" id="KW-1185">Reference proteome</keyword>
<evidence type="ECO:0000313" key="14">
    <source>
        <dbReference type="Proteomes" id="UP001470230"/>
    </source>
</evidence>
<evidence type="ECO:0000259" key="12">
    <source>
        <dbReference type="Pfam" id="PF01467"/>
    </source>
</evidence>
<evidence type="ECO:0000256" key="8">
    <source>
        <dbReference type="ARBA" id="ARBA00023264"/>
    </source>
</evidence>
<dbReference type="GO" id="GO:0016779">
    <property type="term" value="F:nucleotidyltransferase activity"/>
    <property type="evidence" value="ECO:0007669"/>
    <property type="project" value="UniProtKB-KW"/>
</dbReference>
<protein>
    <recommendedName>
        <fullName evidence="10">ethanolamine-phosphate cytidylyltransferase</fullName>
        <ecNumber evidence="10">2.7.7.14</ecNumber>
    </recommendedName>
    <alternativeName>
        <fullName evidence="11">CTP:phosphoethanolamine cytidylyltransferase</fullName>
    </alternativeName>
</protein>
<comment type="pathway">
    <text evidence="9">Phospholipid metabolism; phosphatidylethanolamine biosynthesis; phosphatidylethanolamine from ethanolamine: step 2/3.</text>
</comment>
<dbReference type="InterPro" id="IPR014729">
    <property type="entry name" value="Rossmann-like_a/b/a_fold"/>
</dbReference>
<keyword evidence="7" id="KW-0594">Phospholipid biosynthesis</keyword>
<gene>
    <name evidence="13" type="ORF">M9Y10_016160</name>
</gene>
<evidence type="ECO:0000256" key="2">
    <source>
        <dbReference type="ARBA" id="ARBA00010101"/>
    </source>
</evidence>
<dbReference type="InterPro" id="IPR004821">
    <property type="entry name" value="Cyt_trans-like"/>
</dbReference>
<organism evidence="13 14">
    <name type="scientific">Tritrichomonas musculus</name>
    <dbReference type="NCBI Taxonomy" id="1915356"/>
    <lineage>
        <taxon>Eukaryota</taxon>
        <taxon>Metamonada</taxon>
        <taxon>Parabasalia</taxon>
        <taxon>Tritrichomonadida</taxon>
        <taxon>Tritrichomonadidae</taxon>
        <taxon>Tritrichomonas</taxon>
    </lineage>
</organism>
<evidence type="ECO:0000256" key="1">
    <source>
        <dbReference type="ARBA" id="ARBA00005189"/>
    </source>
</evidence>
<keyword evidence="3" id="KW-0444">Lipid biosynthesis</keyword>
<evidence type="ECO:0000256" key="11">
    <source>
        <dbReference type="ARBA" id="ARBA00031473"/>
    </source>
</evidence>
<feature type="domain" description="Cytidyltransferase-like" evidence="12">
    <location>
        <begin position="11"/>
        <end position="134"/>
    </location>
</feature>
<keyword evidence="5 13" id="KW-0548">Nucleotidyltransferase</keyword>
<evidence type="ECO:0000256" key="9">
    <source>
        <dbReference type="ARBA" id="ARBA00024191"/>
    </source>
</evidence>
<reference evidence="13 14" key="1">
    <citation type="submission" date="2024-04" db="EMBL/GenBank/DDBJ databases">
        <title>Tritrichomonas musculus Genome.</title>
        <authorList>
            <person name="Alves-Ferreira E."/>
            <person name="Grigg M."/>
            <person name="Lorenzi H."/>
            <person name="Galac M."/>
        </authorList>
    </citation>
    <scope>NUCLEOTIDE SEQUENCE [LARGE SCALE GENOMIC DNA]</scope>
    <source>
        <strain evidence="13 14">EAF2021</strain>
    </source>
</reference>
<evidence type="ECO:0000256" key="5">
    <source>
        <dbReference type="ARBA" id="ARBA00022695"/>
    </source>
</evidence>
<proteinExistence type="inferred from homology"/>
<comment type="pathway">
    <text evidence="1">Lipid metabolism.</text>
</comment>
<dbReference type="InterPro" id="IPR044608">
    <property type="entry name" value="Ect1/PCYT2"/>
</dbReference>
<accession>A0ABR2I891</accession>
<evidence type="ECO:0000313" key="13">
    <source>
        <dbReference type="EMBL" id="KAK8857750.1"/>
    </source>
</evidence>
<evidence type="ECO:0000256" key="3">
    <source>
        <dbReference type="ARBA" id="ARBA00022516"/>
    </source>
</evidence>
<keyword evidence="4" id="KW-0808">Transferase</keyword>
<evidence type="ECO:0000256" key="10">
    <source>
        <dbReference type="ARBA" id="ARBA00024221"/>
    </source>
</evidence>
<keyword evidence="8" id="KW-1208">Phospholipid metabolism</keyword>
<dbReference type="Gene3D" id="3.40.50.620">
    <property type="entry name" value="HUPs"/>
    <property type="match status" value="2"/>
</dbReference>
<dbReference type="SUPFAM" id="SSF52374">
    <property type="entry name" value="Nucleotidylyl transferase"/>
    <property type="match status" value="2"/>
</dbReference>
<evidence type="ECO:0000256" key="6">
    <source>
        <dbReference type="ARBA" id="ARBA00023098"/>
    </source>
</evidence>
<sequence>MSNKKYHRVFVDGCFDLCHFGHYNFIRQASQLGDELYAGVHNDEEILKNKGPVVLTLEERIEMIEACKWVTKTVPDSPYNVTTYWLDKYNCDCNVHGDDLALNADGVECHEPVRRAGRFETVPRTKAISTTNLIGRILRLSNSELPEELRKDLNTKGYLPSTFLISHFSSLNEPKKTDVIVYCDGTFDMLHPGHVSFLKKAKQMGTYLVVGIHEDKDVISHGKKKPIMNIHERVLNLLALKYVDDVIIGAPYVINEELIQQVVPAIVVEGSNLECVIRDECYEIPKKLGIYKKIESDYPEFTSQTIINRILDNYNAYIERNALRENLPCENI</sequence>
<evidence type="ECO:0000256" key="7">
    <source>
        <dbReference type="ARBA" id="ARBA00023209"/>
    </source>
</evidence>
<dbReference type="Pfam" id="PF01467">
    <property type="entry name" value="CTP_transf_like"/>
    <property type="match status" value="2"/>
</dbReference>
<feature type="domain" description="Cytidyltransferase-like" evidence="12">
    <location>
        <begin position="182"/>
        <end position="277"/>
    </location>
</feature>
<dbReference type="PANTHER" id="PTHR45780:SF2">
    <property type="entry name" value="ETHANOLAMINE-PHOSPHATE CYTIDYLYLTRANSFERASE"/>
    <property type="match status" value="1"/>
</dbReference>
<name>A0ABR2I891_9EUKA</name>
<dbReference type="PANTHER" id="PTHR45780">
    <property type="entry name" value="ETHANOLAMINE-PHOSPHATE CYTIDYLYLTRANSFERASE"/>
    <property type="match status" value="1"/>
</dbReference>
<dbReference type="EC" id="2.7.7.14" evidence="10"/>
<dbReference type="NCBIfam" id="TIGR00125">
    <property type="entry name" value="cyt_tran_rel"/>
    <property type="match status" value="2"/>
</dbReference>
<dbReference type="Proteomes" id="UP001470230">
    <property type="component" value="Unassembled WGS sequence"/>
</dbReference>